<proteinExistence type="predicted"/>
<reference evidence="5" key="1">
    <citation type="submission" date="2020-07" db="EMBL/GenBank/DDBJ databases">
        <authorList>
            <person name="Lin J."/>
        </authorList>
    </citation>
    <scope>NUCLEOTIDE SEQUENCE</scope>
</reference>
<dbReference type="PANTHER" id="PTHR31096">
    <property type="entry name" value="ACT DOMAIN-CONTAINING PROTEIN ACR4-RELATED"/>
    <property type="match status" value="1"/>
</dbReference>
<organism evidence="5">
    <name type="scientific">Ananas comosus var. bracteatus</name>
    <name type="common">red pineapple</name>
    <dbReference type="NCBI Taxonomy" id="296719"/>
    <lineage>
        <taxon>Eukaryota</taxon>
        <taxon>Viridiplantae</taxon>
        <taxon>Streptophyta</taxon>
        <taxon>Embryophyta</taxon>
        <taxon>Tracheophyta</taxon>
        <taxon>Spermatophyta</taxon>
        <taxon>Magnoliopsida</taxon>
        <taxon>Liliopsida</taxon>
        <taxon>Poales</taxon>
        <taxon>Bromeliaceae</taxon>
        <taxon>Bromelioideae</taxon>
        <taxon>Ananas</taxon>
    </lineage>
</organism>
<dbReference type="InterPro" id="IPR045865">
    <property type="entry name" value="ACT-like_dom_sf"/>
</dbReference>
<dbReference type="AlphaFoldDB" id="A0A6V7PXN6"/>
<dbReference type="InterPro" id="IPR002912">
    <property type="entry name" value="ACT_dom"/>
</dbReference>
<dbReference type="SUPFAM" id="SSF55021">
    <property type="entry name" value="ACT-like"/>
    <property type="match status" value="3"/>
</dbReference>
<evidence type="ECO:0000256" key="3">
    <source>
        <dbReference type="SAM" id="MobiDB-lite"/>
    </source>
</evidence>
<dbReference type="PROSITE" id="PS51671">
    <property type="entry name" value="ACT"/>
    <property type="match status" value="1"/>
</dbReference>
<evidence type="ECO:0000256" key="2">
    <source>
        <dbReference type="RuleBase" id="RU369043"/>
    </source>
</evidence>
<keyword evidence="1 2" id="KW-0677">Repeat</keyword>
<sequence>MEWRGSLEELMNRMNNPRVVIDNAVCPTATLIKVDSARKHGVLLEAVQTLTDLDLSIHKGYISSDGRWFMDVFHVTDRCGRKLTDAHVLSCIEHSLNTLESGFVGGGGGGGAAAPERRMWRCDVVEAKAWTHNGRIAALVLVRDADSGCPVPADAHRVARVEARLRNVLRGSGDRDRDHQGRGARARVSSAAPAARATASDRRLHQLMFADRDYERRGGPGGGGGARVRVGVESWGERGYSVVTVECRDRPKLLFDVVCTLTDMEYVVFHGTVDTDADRAHQEFYIRHLDGSPSAQKLRGNALYSVYKQQSNADNRRDISFPLTLLGVPVQGVRLELRTVDRRRLLADVTRTFRENGLSVTRADVTTKGKMAMNEFYVTDTMGNSPDPKIIDAVIKRIGEENLHAGEEERLSRLYSTRDGPSASAGLFQLGSLVRRNLYYLGLVKSCS</sequence>
<gene>
    <name evidence="5" type="ORF">CB5_LOCUS18726</name>
</gene>
<evidence type="ECO:0000313" key="5">
    <source>
        <dbReference type="EMBL" id="CAD1835515.1"/>
    </source>
</evidence>
<accession>A0A6V7PXN6</accession>
<dbReference type="EMBL" id="LR862153">
    <property type="protein sequence ID" value="CAD1835515.1"/>
    <property type="molecule type" value="Genomic_DNA"/>
</dbReference>
<dbReference type="CDD" id="cd04895">
    <property type="entry name" value="ACT_ACR_1"/>
    <property type="match status" value="1"/>
</dbReference>
<name>A0A6V7PXN6_ANACO</name>
<feature type="domain" description="ACT" evidence="4">
    <location>
        <begin position="334"/>
        <end position="416"/>
    </location>
</feature>
<feature type="region of interest" description="Disordered" evidence="3">
    <location>
        <begin position="170"/>
        <end position="200"/>
    </location>
</feature>
<protein>
    <recommendedName>
        <fullName evidence="2">ACT domain-containing protein ACR</fullName>
    </recommendedName>
    <alternativeName>
        <fullName evidence="2">Protein ACT DOMAIN REPEATS</fullName>
    </alternativeName>
</protein>
<evidence type="ECO:0000256" key="1">
    <source>
        <dbReference type="ARBA" id="ARBA00022737"/>
    </source>
</evidence>
<comment type="function">
    <text evidence="2">Binds amino acids.</text>
</comment>
<evidence type="ECO:0000259" key="4">
    <source>
        <dbReference type="PROSITE" id="PS51671"/>
    </source>
</evidence>
<dbReference type="Pfam" id="PF01842">
    <property type="entry name" value="ACT"/>
    <property type="match status" value="1"/>
</dbReference>
<feature type="compositionally biased region" description="Basic and acidic residues" evidence="3">
    <location>
        <begin position="172"/>
        <end position="181"/>
    </location>
</feature>
<dbReference type="PANTHER" id="PTHR31096:SF6">
    <property type="entry name" value="ACT DOMAIN-CONTAINING PROTEIN ACR8"/>
    <property type="match status" value="1"/>
</dbReference>
<dbReference type="GO" id="GO:0016597">
    <property type="term" value="F:amino acid binding"/>
    <property type="evidence" value="ECO:0007669"/>
    <property type="project" value="UniProtKB-UniRule"/>
</dbReference>
<feature type="compositionally biased region" description="Low complexity" evidence="3">
    <location>
        <begin position="186"/>
        <end position="198"/>
    </location>
</feature>
<dbReference type="InterPro" id="IPR040217">
    <property type="entry name" value="ACR1-12"/>
</dbReference>